<feature type="domain" description="Metallo-beta-lactamase" evidence="1">
    <location>
        <begin position="75"/>
        <end position="197"/>
    </location>
</feature>
<dbReference type="InterPro" id="IPR050114">
    <property type="entry name" value="UPF0173_UPF0282_UlaG_hydrolase"/>
</dbReference>
<dbReference type="SUPFAM" id="SSF56281">
    <property type="entry name" value="Metallo-hydrolase/oxidoreductase"/>
    <property type="match status" value="1"/>
</dbReference>
<evidence type="ECO:0000313" key="2">
    <source>
        <dbReference type="EMBL" id="NDK89335.1"/>
    </source>
</evidence>
<dbReference type="InterPro" id="IPR036866">
    <property type="entry name" value="RibonucZ/Hydroxyglut_hydro"/>
</dbReference>
<keyword evidence="2" id="KW-0378">Hydrolase</keyword>
<evidence type="ECO:0000259" key="1">
    <source>
        <dbReference type="Pfam" id="PF12706"/>
    </source>
</evidence>
<organism evidence="2 3">
    <name type="scientific">Gordonia desulfuricans</name>
    <dbReference type="NCBI Taxonomy" id="89051"/>
    <lineage>
        <taxon>Bacteria</taxon>
        <taxon>Bacillati</taxon>
        <taxon>Actinomycetota</taxon>
        <taxon>Actinomycetes</taxon>
        <taxon>Mycobacteriales</taxon>
        <taxon>Gordoniaceae</taxon>
        <taxon>Gordonia</taxon>
    </lineage>
</organism>
<keyword evidence="3" id="KW-1185">Reference proteome</keyword>
<evidence type="ECO:0000313" key="3">
    <source>
        <dbReference type="Proteomes" id="UP000466307"/>
    </source>
</evidence>
<dbReference type="GO" id="GO:0016787">
    <property type="term" value="F:hydrolase activity"/>
    <property type="evidence" value="ECO:0007669"/>
    <property type="project" value="UniProtKB-KW"/>
</dbReference>
<proteinExistence type="predicted"/>
<dbReference type="PANTHER" id="PTHR43546">
    <property type="entry name" value="UPF0173 METAL-DEPENDENT HYDROLASE MJ1163-RELATED"/>
    <property type="match status" value="1"/>
</dbReference>
<dbReference type="Pfam" id="PF12706">
    <property type="entry name" value="Lactamase_B_2"/>
    <property type="match status" value="1"/>
</dbReference>
<reference evidence="2 3" key="1">
    <citation type="submission" date="2020-01" db="EMBL/GenBank/DDBJ databases">
        <title>Investigation of new actinobacteria for the biodesulphurisation of diesel fuel.</title>
        <authorList>
            <person name="Athi Narayanan S.M."/>
        </authorList>
    </citation>
    <scope>NUCLEOTIDE SEQUENCE [LARGE SCALE GENOMIC DNA]</scope>
    <source>
        <strain evidence="2 3">213E</strain>
    </source>
</reference>
<accession>A0A7K3LM64</accession>
<sequence>MLRGLRAPSLDPWRHLESPPAAAGSEGRVQVRFLGVSTLLLTDGTSTILTDGFFTRPGLVRVRAGRVRPDRTVIRAALDRFGIGTVDAVFVVHSHYDHALDSADVAEMTGARLLGSASMRNIARGHGFPDDRFDLVALGEPRRIGAFTLTALPAEHSPGDLAPGSIDAPMSPGAKATDYRTGDCYTLHIEHHGRELMIHASANMRAGAITGRHAETVYLGIGVLGKQTPGFRDAYWQTFVTDTGARTVIPIHWDNFTRGLDRPLTPLPEFFDDFTTSMEFLTSRADGEGVRLELPVLGRVTDPFVEKYSS</sequence>
<dbReference type="Gene3D" id="3.60.15.10">
    <property type="entry name" value="Ribonuclease Z/Hydroxyacylglutathione hydrolase-like"/>
    <property type="match status" value="1"/>
</dbReference>
<protein>
    <submittedName>
        <fullName evidence="2">MBL fold metallo-hydrolase</fullName>
    </submittedName>
</protein>
<dbReference type="InterPro" id="IPR001279">
    <property type="entry name" value="Metallo-B-lactamas"/>
</dbReference>
<dbReference type="PANTHER" id="PTHR43546:SF3">
    <property type="entry name" value="UPF0173 METAL-DEPENDENT HYDROLASE MJ1163"/>
    <property type="match status" value="1"/>
</dbReference>
<gene>
    <name evidence="2" type="ORF">GYA93_07020</name>
</gene>
<dbReference type="EMBL" id="JAADZU010000015">
    <property type="protein sequence ID" value="NDK89335.1"/>
    <property type="molecule type" value="Genomic_DNA"/>
</dbReference>
<dbReference type="Proteomes" id="UP000466307">
    <property type="component" value="Unassembled WGS sequence"/>
</dbReference>
<name>A0A7K3LM64_9ACTN</name>
<comment type="caution">
    <text evidence="2">The sequence shown here is derived from an EMBL/GenBank/DDBJ whole genome shotgun (WGS) entry which is preliminary data.</text>
</comment>
<dbReference type="AlphaFoldDB" id="A0A7K3LM64"/>